<reference evidence="2" key="1">
    <citation type="submission" date="2020-08" db="EMBL/GenBank/DDBJ databases">
        <title>Multicomponent nature underlies the extraordinary mechanical properties of spider dragline silk.</title>
        <authorList>
            <person name="Kono N."/>
            <person name="Nakamura H."/>
            <person name="Mori M."/>
            <person name="Yoshida Y."/>
            <person name="Ohtoshi R."/>
            <person name="Malay A.D."/>
            <person name="Moran D.A.P."/>
            <person name="Tomita M."/>
            <person name="Numata K."/>
            <person name="Arakawa K."/>
        </authorList>
    </citation>
    <scope>NUCLEOTIDE SEQUENCE</scope>
</reference>
<sequence>MCIRFEFITPEKTVRLVLRRTCRVMIRIGRDKHGAAHMKEGPPKRQTTTKEQSVIRHREKRISPMLSSRFSKISRKRRHYLRVEQVNKLK</sequence>
<gene>
    <name evidence="2" type="ORF">TNIN_174931</name>
    <name evidence="3" type="ORF">TNIN_253141</name>
</gene>
<name>A0A8X6XCA4_9ARAC</name>
<accession>A0A8X6XCA4</accession>
<feature type="region of interest" description="Disordered" evidence="1">
    <location>
        <begin position="33"/>
        <end position="57"/>
    </location>
</feature>
<feature type="compositionally biased region" description="Basic and acidic residues" evidence="1">
    <location>
        <begin position="33"/>
        <end position="43"/>
    </location>
</feature>
<evidence type="ECO:0000313" key="2">
    <source>
        <dbReference type="EMBL" id="GFY51112.1"/>
    </source>
</evidence>
<dbReference type="EMBL" id="BMAV01007901">
    <property type="protein sequence ID" value="GFY51112.1"/>
    <property type="molecule type" value="Genomic_DNA"/>
</dbReference>
<evidence type="ECO:0000256" key="1">
    <source>
        <dbReference type="SAM" id="MobiDB-lite"/>
    </source>
</evidence>
<comment type="caution">
    <text evidence="2">The sequence shown here is derived from an EMBL/GenBank/DDBJ whole genome shotgun (WGS) entry which is preliminary data.</text>
</comment>
<proteinExistence type="predicted"/>
<evidence type="ECO:0000313" key="4">
    <source>
        <dbReference type="Proteomes" id="UP000886998"/>
    </source>
</evidence>
<dbReference type="Proteomes" id="UP000886998">
    <property type="component" value="Unassembled WGS sequence"/>
</dbReference>
<keyword evidence="4" id="KW-1185">Reference proteome</keyword>
<protein>
    <submittedName>
        <fullName evidence="2">Uncharacterized protein</fullName>
    </submittedName>
</protein>
<organism evidence="2 4">
    <name type="scientific">Trichonephila inaurata madagascariensis</name>
    <dbReference type="NCBI Taxonomy" id="2747483"/>
    <lineage>
        <taxon>Eukaryota</taxon>
        <taxon>Metazoa</taxon>
        <taxon>Ecdysozoa</taxon>
        <taxon>Arthropoda</taxon>
        <taxon>Chelicerata</taxon>
        <taxon>Arachnida</taxon>
        <taxon>Araneae</taxon>
        <taxon>Araneomorphae</taxon>
        <taxon>Entelegynae</taxon>
        <taxon>Araneoidea</taxon>
        <taxon>Nephilidae</taxon>
        <taxon>Trichonephila</taxon>
        <taxon>Trichonephila inaurata</taxon>
    </lineage>
</organism>
<evidence type="ECO:0000313" key="3">
    <source>
        <dbReference type="EMBL" id="GFY56932.1"/>
    </source>
</evidence>
<dbReference type="EMBL" id="BMAV01011217">
    <property type="protein sequence ID" value="GFY56932.1"/>
    <property type="molecule type" value="Genomic_DNA"/>
</dbReference>
<dbReference type="AlphaFoldDB" id="A0A8X6XCA4"/>